<protein>
    <submittedName>
        <fullName evidence="1">Uncharacterized protein</fullName>
    </submittedName>
</protein>
<sequence>MPNPIPNLEYHGFSLADHTGSLLLKPPTKQVKDVYEVANTTNSLSTIITYRDRLRDILLENVPVQWGKKCIGYEETDDGVWVLFEDGSKEFCDILVG</sequence>
<dbReference type="Proteomes" id="UP000232722">
    <property type="component" value="Unassembled WGS sequence"/>
</dbReference>
<comment type="caution">
    <text evidence="1">The sequence shown here is derived from an EMBL/GenBank/DDBJ whole genome shotgun (WGS) entry which is preliminary data.</text>
</comment>
<organism evidence="1 2">
    <name type="scientific">Rhizophagus irregularis</name>
    <dbReference type="NCBI Taxonomy" id="588596"/>
    <lineage>
        <taxon>Eukaryota</taxon>
        <taxon>Fungi</taxon>
        <taxon>Fungi incertae sedis</taxon>
        <taxon>Mucoromycota</taxon>
        <taxon>Glomeromycotina</taxon>
        <taxon>Glomeromycetes</taxon>
        <taxon>Glomerales</taxon>
        <taxon>Glomeraceae</taxon>
        <taxon>Rhizophagus</taxon>
    </lineage>
</organism>
<dbReference type="SUPFAM" id="SSF51905">
    <property type="entry name" value="FAD/NAD(P)-binding domain"/>
    <property type="match status" value="1"/>
</dbReference>
<name>A0A2N0NBR3_9GLOM</name>
<evidence type="ECO:0000313" key="2">
    <source>
        <dbReference type="Proteomes" id="UP000232722"/>
    </source>
</evidence>
<dbReference type="AlphaFoldDB" id="A0A2N0NBR3"/>
<feature type="non-terminal residue" evidence="1">
    <location>
        <position position="97"/>
    </location>
</feature>
<proteinExistence type="predicted"/>
<evidence type="ECO:0000313" key="1">
    <source>
        <dbReference type="EMBL" id="PKB92017.1"/>
    </source>
</evidence>
<reference evidence="1 2" key="2">
    <citation type="submission" date="2017-09" db="EMBL/GenBank/DDBJ databases">
        <title>Extensive intraspecific genome diversity in a model arbuscular mycorrhizal fungus.</title>
        <authorList>
            <person name="Chen E.C."/>
            <person name="Morin E."/>
            <person name="Beaudet D."/>
            <person name="Noel J."/>
            <person name="Ndikumana S."/>
            <person name="Charron P."/>
            <person name="St-Onge C."/>
            <person name="Giorgi J."/>
            <person name="Grigoriev I.V."/>
            <person name="Roux C."/>
            <person name="Martin F.M."/>
            <person name="Corradi N."/>
        </authorList>
    </citation>
    <scope>NUCLEOTIDE SEQUENCE [LARGE SCALE GENOMIC DNA]</scope>
    <source>
        <strain evidence="1 2">A5</strain>
    </source>
</reference>
<reference evidence="1 2" key="1">
    <citation type="submission" date="2016-04" db="EMBL/GenBank/DDBJ databases">
        <title>Genome analyses suggest a sexual origin of heterokaryosis in a supposedly ancient asexual fungus.</title>
        <authorList>
            <person name="Ropars J."/>
            <person name="Sedzielewska K."/>
            <person name="Noel J."/>
            <person name="Charron P."/>
            <person name="Farinelli L."/>
            <person name="Marton T."/>
            <person name="Kruger M."/>
            <person name="Pelin A."/>
            <person name="Brachmann A."/>
            <person name="Corradi N."/>
        </authorList>
    </citation>
    <scope>NUCLEOTIDE SEQUENCE [LARGE SCALE GENOMIC DNA]</scope>
    <source>
        <strain evidence="1 2">A5</strain>
    </source>
</reference>
<dbReference type="EMBL" id="LLXJ01012745">
    <property type="protein sequence ID" value="PKB92017.1"/>
    <property type="molecule type" value="Genomic_DNA"/>
</dbReference>
<accession>A0A2N0NBR3</accession>
<gene>
    <name evidence="1" type="ORF">RhiirA5_508423</name>
</gene>
<dbReference type="Gene3D" id="3.50.50.60">
    <property type="entry name" value="FAD/NAD(P)-binding domain"/>
    <property type="match status" value="1"/>
</dbReference>
<dbReference type="InterPro" id="IPR036188">
    <property type="entry name" value="FAD/NAD-bd_sf"/>
</dbReference>